<evidence type="ECO:0000313" key="2">
    <source>
        <dbReference type="EMBL" id="CAF88693.1"/>
    </source>
</evidence>
<dbReference type="EMBL" id="CAAE01005347">
    <property type="protein sequence ID" value="CAF88693.1"/>
    <property type="molecule type" value="Genomic_DNA"/>
</dbReference>
<gene>
    <name evidence="2" type="ORF">GSTENG00002227001</name>
</gene>
<feature type="region of interest" description="Disordered" evidence="1">
    <location>
        <begin position="15"/>
        <end position="40"/>
    </location>
</feature>
<reference evidence="2" key="2">
    <citation type="submission" date="2004-02" db="EMBL/GenBank/DDBJ databases">
        <authorList>
            <consortium name="Genoscope"/>
            <consortium name="Whitehead Institute Centre for Genome Research"/>
        </authorList>
    </citation>
    <scope>NUCLEOTIDE SEQUENCE</scope>
</reference>
<comment type="caution">
    <text evidence="2">The sequence shown here is derived from an EMBL/GenBank/DDBJ whole genome shotgun (WGS) entry which is preliminary data.</text>
</comment>
<sequence length="40" mass="4347">AVLPHLLCQRVGPESPECTARAEDPARRKLHTGKQITAPV</sequence>
<organism evidence="2">
    <name type="scientific">Tetraodon nigroviridis</name>
    <name type="common">Spotted green pufferfish</name>
    <name type="synonym">Chelonodon nigroviridis</name>
    <dbReference type="NCBI Taxonomy" id="99883"/>
    <lineage>
        <taxon>Eukaryota</taxon>
        <taxon>Metazoa</taxon>
        <taxon>Chordata</taxon>
        <taxon>Craniata</taxon>
        <taxon>Vertebrata</taxon>
        <taxon>Euteleostomi</taxon>
        <taxon>Actinopterygii</taxon>
        <taxon>Neopterygii</taxon>
        <taxon>Teleostei</taxon>
        <taxon>Neoteleostei</taxon>
        <taxon>Acanthomorphata</taxon>
        <taxon>Eupercaria</taxon>
        <taxon>Tetraodontiformes</taxon>
        <taxon>Tetradontoidea</taxon>
        <taxon>Tetraodontidae</taxon>
        <taxon>Tetraodon</taxon>
    </lineage>
</organism>
<dbReference type="AlphaFoldDB" id="Q4TEI9"/>
<accession>Q4TEI9</accession>
<dbReference type="KEGG" id="tng:GSTEN00002227G001"/>
<name>Q4TEI9_TETNG</name>
<evidence type="ECO:0000256" key="1">
    <source>
        <dbReference type="SAM" id="MobiDB-lite"/>
    </source>
</evidence>
<proteinExistence type="predicted"/>
<reference evidence="2" key="1">
    <citation type="journal article" date="2004" name="Nature">
        <title>Genome duplication in the teleost fish Tetraodon nigroviridis reveals the early vertebrate proto-karyotype.</title>
        <authorList>
            <person name="Jaillon O."/>
            <person name="Aury J.-M."/>
            <person name="Brunet F."/>
            <person name="Petit J.-L."/>
            <person name="Stange-Thomann N."/>
            <person name="Mauceli E."/>
            <person name="Bouneau L."/>
            <person name="Fischer C."/>
            <person name="Ozouf-Costaz C."/>
            <person name="Bernot A."/>
            <person name="Nicaud S."/>
            <person name="Jaffe D."/>
            <person name="Fisher S."/>
            <person name="Lutfalla G."/>
            <person name="Dossat C."/>
            <person name="Segurens B."/>
            <person name="Dasilva C."/>
            <person name="Salanoubat M."/>
            <person name="Levy M."/>
            <person name="Boudet N."/>
            <person name="Castellano S."/>
            <person name="Anthouard V."/>
            <person name="Jubin C."/>
            <person name="Castelli V."/>
            <person name="Katinka M."/>
            <person name="Vacherie B."/>
            <person name="Biemont C."/>
            <person name="Skalli Z."/>
            <person name="Cattolico L."/>
            <person name="Poulain J."/>
            <person name="De Berardinis V."/>
            <person name="Cruaud C."/>
            <person name="Duprat S."/>
            <person name="Brottier P."/>
            <person name="Coutanceau J.-P."/>
            <person name="Gouzy J."/>
            <person name="Parra G."/>
            <person name="Lardier G."/>
            <person name="Chapple C."/>
            <person name="McKernan K.J."/>
            <person name="McEwan P."/>
            <person name="Bosak S."/>
            <person name="Kellis M."/>
            <person name="Volff J.-N."/>
            <person name="Guigo R."/>
            <person name="Zody M.C."/>
            <person name="Mesirov J."/>
            <person name="Lindblad-Toh K."/>
            <person name="Birren B."/>
            <person name="Nusbaum C."/>
            <person name="Kahn D."/>
            <person name="Robinson-Rechavi M."/>
            <person name="Laudet V."/>
            <person name="Schachter V."/>
            <person name="Quetier F."/>
            <person name="Saurin W."/>
            <person name="Scarpelli C."/>
            <person name="Wincker P."/>
            <person name="Lander E.S."/>
            <person name="Weissenbach J."/>
            <person name="Roest Crollius H."/>
        </authorList>
    </citation>
    <scope>NUCLEOTIDE SEQUENCE [LARGE SCALE GENOMIC DNA]</scope>
</reference>
<protein>
    <submittedName>
        <fullName evidence="2">(spotted green pufferfish) hypothetical protein</fullName>
    </submittedName>
</protein>
<feature type="non-terminal residue" evidence="2">
    <location>
        <position position="1"/>
    </location>
</feature>